<sequence length="455" mass="50010">MNRLSNRYLIKNGYFLTMDQALGDFKKADMLIEDSIIVSIQEELDASDCEIVDATDMIVMPGFVDTHRHVWESLVRTIGADWSLPTYLQNIYYGGFGSKLRPADSYAANLLGALEALNAGVTTLLDWTMIYSPEHADGLIEGLQNAGIRAVFAYGASGETEYWDRSSKKIVSDDVYRVKRQHFSSNDQLLTMGLAIRGPEFSHWDATVREIRLARELDAICSMHVGFGSWGPDDRSIEKLYQAGLLGPDLNMVHANTMGYDEYKMLADSGASISITPEVEMMMGHGYPATGLFIENGGTPTLGVDVVTSTSGDMFTQMKFMLQAERARKNQNILASKSMPGELGLKAQQVLHFATLAGAKALGLDRKVGTLTPGKEADFIMVRMTDLNLFPASDPVGAIVQFANPSNVDSVFVAGRPVKRHGQLQHVDLNHVRKIANESKEYLFSAFADTANGVI</sequence>
<dbReference type="InterPro" id="IPR032466">
    <property type="entry name" value="Metal_Hydrolase"/>
</dbReference>
<dbReference type="PANTHER" id="PTHR43794">
    <property type="entry name" value="AMINOHYDROLASE SSNA-RELATED"/>
    <property type="match status" value="1"/>
</dbReference>
<organism evidence="2">
    <name type="scientific">Paenibacillus sp. BIHB 4019</name>
    <dbReference type="NCBI Taxonomy" id="1870819"/>
    <lineage>
        <taxon>Bacteria</taxon>
        <taxon>Bacillati</taxon>
        <taxon>Bacillota</taxon>
        <taxon>Bacilli</taxon>
        <taxon>Bacillales</taxon>
        <taxon>Paenibacillaceae</taxon>
        <taxon>Paenibacillus</taxon>
    </lineage>
</organism>
<gene>
    <name evidence="2" type="ORF">BBD42_25200</name>
</gene>
<evidence type="ECO:0000313" key="2">
    <source>
        <dbReference type="EMBL" id="ANY69411.1"/>
    </source>
</evidence>
<reference evidence="2" key="1">
    <citation type="submission" date="2016-08" db="EMBL/GenBank/DDBJ databases">
        <title>Complete Genome Seqeunce of Paenibacillus sp. BIHB 4019 from tea rhizoplane.</title>
        <authorList>
            <person name="Thakur R."/>
            <person name="Swarnkar M.K."/>
            <person name="Gulati A."/>
        </authorList>
    </citation>
    <scope>NUCLEOTIDE SEQUENCE [LARGE SCALE GENOMIC DNA]</scope>
    <source>
        <strain evidence="2">BIHB4019</strain>
    </source>
</reference>
<protein>
    <recommendedName>
        <fullName evidence="1">Amidohydrolase-related domain-containing protein</fullName>
    </recommendedName>
</protein>
<dbReference type="EMBL" id="CP016808">
    <property type="protein sequence ID" value="ANY69411.1"/>
    <property type="molecule type" value="Genomic_DNA"/>
</dbReference>
<dbReference type="Gene3D" id="3.20.20.140">
    <property type="entry name" value="Metal-dependent hydrolases"/>
    <property type="match status" value="1"/>
</dbReference>
<accession>A0A1B2DNY8</accession>
<dbReference type="AlphaFoldDB" id="A0A1B2DNY8"/>
<dbReference type="Gene3D" id="2.30.40.10">
    <property type="entry name" value="Urease, subunit C, domain 1"/>
    <property type="match status" value="1"/>
</dbReference>
<proteinExistence type="predicted"/>
<dbReference type="SUPFAM" id="SSF51338">
    <property type="entry name" value="Composite domain of metallo-dependent hydrolases"/>
    <property type="match status" value="1"/>
</dbReference>
<dbReference type="GO" id="GO:0016810">
    <property type="term" value="F:hydrolase activity, acting on carbon-nitrogen (but not peptide) bonds"/>
    <property type="evidence" value="ECO:0007669"/>
    <property type="project" value="InterPro"/>
</dbReference>
<dbReference type="InterPro" id="IPR006680">
    <property type="entry name" value="Amidohydro-rel"/>
</dbReference>
<dbReference type="SUPFAM" id="SSF51556">
    <property type="entry name" value="Metallo-dependent hydrolases"/>
    <property type="match status" value="1"/>
</dbReference>
<dbReference type="InterPro" id="IPR050287">
    <property type="entry name" value="MTA/SAH_deaminase"/>
</dbReference>
<dbReference type="NCBIfam" id="NF006056">
    <property type="entry name" value="PRK08204.1"/>
    <property type="match status" value="1"/>
</dbReference>
<name>A0A1B2DNY8_9BACL</name>
<dbReference type="PANTHER" id="PTHR43794:SF5">
    <property type="entry name" value="CHLOROHYDROLASE FAMILY PROTEIN"/>
    <property type="match status" value="1"/>
</dbReference>
<evidence type="ECO:0000259" key="1">
    <source>
        <dbReference type="Pfam" id="PF01979"/>
    </source>
</evidence>
<feature type="domain" description="Amidohydrolase-related" evidence="1">
    <location>
        <begin position="58"/>
        <end position="418"/>
    </location>
</feature>
<dbReference type="Pfam" id="PF01979">
    <property type="entry name" value="Amidohydro_1"/>
    <property type="match status" value="1"/>
</dbReference>
<dbReference type="InterPro" id="IPR011059">
    <property type="entry name" value="Metal-dep_hydrolase_composite"/>
</dbReference>